<dbReference type="InterPro" id="IPR056834">
    <property type="entry name" value="ARM_TT21_C"/>
</dbReference>
<dbReference type="Pfam" id="PF13181">
    <property type="entry name" value="TPR_8"/>
    <property type="match status" value="1"/>
</dbReference>
<dbReference type="Pfam" id="PF25064">
    <property type="entry name" value="ARM_TT21_5th"/>
    <property type="match status" value="1"/>
</dbReference>
<feature type="repeat" description="TPR" evidence="4">
    <location>
        <begin position="720"/>
        <end position="753"/>
    </location>
</feature>
<dbReference type="SMART" id="SM00028">
    <property type="entry name" value="TPR"/>
    <property type="match status" value="14"/>
</dbReference>
<dbReference type="FunFam" id="1.25.40.10:FF:000219">
    <property type="entry name" value="Tetratricopeptide repeat domain 21B"/>
    <property type="match status" value="1"/>
</dbReference>
<dbReference type="InterPro" id="IPR040364">
    <property type="entry name" value="TTC21A/TTC21B"/>
</dbReference>
<evidence type="ECO:0000256" key="2">
    <source>
        <dbReference type="ARBA" id="ARBA00022737"/>
    </source>
</evidence>
<dbReference type="Pfam" id="PF25060">
    <property type="entry name" value="ARM_TT21_2nd"/>
    <property type="match status" value="1"/>
</dbReference>
<feature type="repeat" description="TPR" evidence="4">
    <location>
        <begin position="323"/>
        <end position="356"/>
    </location>
</feature>
<reference evidence="11" key="2">
    <citation type="journal article" date="2007" name="PLoS Biol.">
        <title>Survey sequencing and comparative analysis of the elephant shark (Callorhinchus milii) genome.</title>
        <authorList>
            <person name="Venkatesh B."/>
            <person name="Kirkness E.F."/>
            <person name="Loh Y.H."/>
            <person name="Halpern A.L."/>
            <person name="Lee A.P."/>
            <person name="Johnson J."/>
            <person name="Dandona N."/>
            <person name="Viswanathan L.D."/>
            <person name="Tay A."/>
            <person name="Venter J.C."/>
            <person name="Strausberg R.L."/>
            <person name="Brenner S."/>
        </authorList>
    </citation>
    <scope>NUCLEOTIDE SEQUENCE [LARGE SCALE GENOMIC DNA]</scope>
</reference>
<dbReference type="InterPro" id="IPR056836">
    <property type="entry name" value="ARM_TT21_4th"/>
</dbReference>
<dbReference type="FunFam" id="1.25.40.10:FF:000245">
    <property type="entry name" value="Tetratricopeptide repeat domain 21B"/>
    <property type="match status" value="1"/>
</dbReference>
<accession>A0A4W3HWZ7</accession>
<dbReference type="InterPro" id="IPR056833">
    <property type="entry name" value="ARM_TT21_N"/>
</dbReference>
<dbReference type="Gene3D" id="1.25.40.10">
    <property type="entry name" value="Tetratricopeptide repeat domain"/>
    <property type="match status" value="5"/>
</dbReference>
<dbReference type="Ensembl" id="ENSCMIT00000019768.1">
    <property type="protein sequence ID" value="ENSCMIP00000019402.1"/>
    <property type="gene ID" value="ENSCMIG00000009022.1"/>
</dbReference>
<dbReference type="Pfam" id="PF25063">
    <property type="entry name" value="ARM_TT21_C"/>
    <property type="match status" value="1"/>
</dbReference>
<reference evidence="10" key="5">
    <citation type="submission" date="2025-09" db="UniProtKB">
        <authorList>
            <consortium name="Ensembl"/>
        </authorList>
    </citation>
    <scope>IDENTIFICATION</scope>
</reference>
<evidence type="ECO:0000259" key="8">
    <source>
        <dbReference type="Pfam" id="PF25064"/>
    </source>
</evidence>
<feature type="domain" description="Tetratricopeptide repeat protein 21A/21B C-terminal ARM" evidence="7">
    <location>
        <begin position="1075"/>
        <end position="1263"/>
    </location>
</feature>
<dbReference type="AlphaFoldDB" id="A0A4W3HWZ7"/>
<dbReference type="GO" id="GO:0061512">
    <property type="term" value="P:protein localization to cilium"/>
    <property type="evidence" value="ECO:0007669"/>
    <property type="project" value="TreeGrafter"/>
</dbReference>
<evidence type="ECO:0000256" key="4">
    <source>
        <dbReference type="PROSITE-ProRule" id="PRU00339"/>
    </source>
</evidence>
<evidence type="ECO:0000313" key="11">
    <source>
        <dbReference type="Proteomes" id="UP000314986"/>
    </source>
</evidence>
<dbReference type="GeneTree" id="ENSGT00390000005979"/>
<dbReference type="SUPFAM" id="SSF48452">
    <property type="entry name" value="TPR-like"/>
    <property type="match status" value="4"/>
</dbReference>
<evidence type="ECO:0000313" key="10">
    <source>
        <dbReference type="Ensembl" id="ENSCMIP00000019402.1"/>
    </source>
</evidence>
<feature type="domain" description="Tetratricopeptide repeat protein 21A/21B second ARM" evidence="5">
    <location>
        <begin position="296"/>
        <end position="539"/>
    </location>
</feature>
<keyword evidence="3 4" id="KW-0802">TPR repeat</keyword>
<evidence type="ECO:0000259" key="5">
    <source>
        <dbReference type="Pfam" id="PF25060"/>
    </source>
</evidence>
<feature type="domain" description="Tetratricopeptide repeat protein 21A/21B fourth ARM" evidence="9">
    <location>
        <begin position="756"/>
        <end position="906"/>
    </location>
</feature>
<dbReference type="Pfam" id="PF25062">
    <property type="entry name" value="ARM_TT21_N"/>
    <property type="match status" value="1"/>
</dbReference>
<evidence type="ECO:0000256" key="1">
    <source>
        <dbReference type="ARBA" id="ARBA00010935"/>
    </source>
</evidence>
<gene>
    <name evidence="10" type="primary">LOC103188293</name>
</gene>
<name>A0A4W3HWZ7_CALMI</name>
<dbReference type="PANTHER" id="PTHR14699">
    <property type="entry name" value="STI2 PROTEIN-RELATED"/>
    <property type="match status" value="1"/>
</dbReference>
<feature type="repeat" description="TPR" evidence="4">
    <location>
        <begin position="1168"/>
        <end position="1201"/>
    </location>
</feature>
<dbReference type="InterPro" id="IPR011990">
    <property type="entry name" value="TPR-like_helical_dom_sf"/>
</dbReference>
<reference evidence="11" key="1">
    <citation type="journal article" date="2006" name="Science">
        <title>Ancient noncoding elements conserved in the human genome.</title>
        <authorList>
            <person name="Venkatesh B."/>
            <person name="Kirkness E.F."/>
            <person name="Loh Y.H."/>
            <person name="Halpern A.L."/>
            <person name="Lee A.P."/>
            <person name="Johnson J."/>
            <person name="Dandona N."/>
            <person name="Viswanathan L.D."/>
            <person name="Tay A."/>
            <person name="Venter J.C."/>
            <person name="Strausberg R.L."/>
            <person name="Brenner S."/>
        </authorList>
    </citation>
    <scope>NUCLEOTIDE SEQUENCE [LARGE SCALE GENOMIC DNA]</scope>
</reference>
<feature type="domain" description="Tetratricopeptide repeat protein 21A/21B fifth ARM repeats" evidence="8">
    <location>
        <begin position="955"/>
        <end position="1041"/>
    </location>
</feature>
<dbReference type="InterPro" id="IPR056832">
    <property type="entry name" value="ARM_TT21_2nd"/>
</dbReference>
<dbReference type="GO" id="GO:0030991">
    <property type="term" value="C:intraciliary transport particle A"/>
    <property type="evidence" value="ECO:0007669"/>
    <property type="project" value="TreeGrafter"/>
</dbReference>
<evidence type="ECO:0000259" key="6">
    <source>
        <dbReference type="Pfam" id="PF25062"/>
    </source>
</evidence>
<reference evidence="11" key="3">
    <citation type="journal article" date="2014" name="Nature">
        <title>Elephant shark genome provides unique insights into gnathostome evolution.</title>
        <authorList>
            <consortium name="International Elephant Shark Genome Sequencing Consortium"/>
            <person name="Venkatesh B."/>
            <person name="Lee A.P."/>
            <person name="Ravi V."/>
            <person name="Maurya A.K."/>
            <person name="Lian M.M."/>
            <person name="Swann J.B."/>
            <person name="Ohta Y."/>
            <person name="Flajnik M.F."/>
            <person name="Sutoh Y."/>
            <person name="Kasahara M."/>
            <person name="Hoon S."/>
            <person name="Gangu V."/>
            <person name="Roy S.W."/>
            <person name="Irimia M."/>
            <person name="Korzh V."/>
            <person name="Kondrychyn I."/>
            <person name="Lim Z.W."/>
            <person name="Tay B.H."/>
            <person name="Tohari S."/>
            <person name="Kong K.W."/>
            <person name="Ho S."/>
            <person name="Lorente-Galdos B."/>
            <person name="Quilez J."/>
            <person name="Marques-Bonet T."/>
            <person name="Raney B.J."/>
            <person name="Ingham P.W."/>
            <person name="Tay A."/>
            <person name="Hillier L.W."/>
            <person name="Minx P."/>
            <person name="Boehm T."/>
            <person name="Wilson R.K."/>
            <person name="Brenner S."/>
            <person name="Warren W.C."/>
        </authorList>
    </citation>
    <scope>NUCLEOTIDE SEQUENCE [LARGE SCALE GENOMIC DNA]</scope>
</reference>
<dbReference type="InterPro" id="IPR019734">
    <property type="entry name" value="TPR_rpt"/>
</dbReference>
<proteinExistence type="inferred from homology"/>
<evidence type="ECO:0000256" key="3">
    <source>
        <dbReference type="ARBA" id="ARBA00022803"/>
    </source>
</evidence>
<evidence type="ECO:0000259" key="7">
    <source>
        <dbReference type="Pfam" id="PF25063"/>
    </source>
</evidence>
<dbReference type="GO" id="GO:0035721">
    <property type="term" value="P:intraciliary retrograde transport"/>
    <property type="evidence" value="ECO:0007669"/>
    <property type="project" value="TreeGrafter"/>
</dbReference>
<feature type="domain" description="Tetratricopeptide repeat protein 21A/21B N-terminal ARM repeat" evidence="6">
    <location>
        <begin position="8"/>
        <end position="227"/>
    </location>
</feature>
<comment type="similarity">
    <text evidence="1">Belongs to the TTC21 family.</text>
</comment>
<dbReference type="PROSITE" id="PS50005">
    <property type="entry name" value="TPR"/>
    <property type="match status" value="3"/>
</dbReference>
<dbReference type="GO" id="GO:0005929">
    <property type="term" value="C:cilium"/>
    <property type="evidence" value="ECO:0007669"/>
    <property type="project" value="GOC"/>
</dbReference>
<dbReference type="Proteomes" id="UP000314986">
    <property type="component" value="Unassembled WGS sequence"/>
</dbReference>
<dbReference type="FunFam" id="1.25.40.10:FF:000197">
    <property type="entry name" value="Tetratricopeptide repeat domain 21B"/>
    <property type="match status" value="1"/>
</dbReference>
<keyword evidence="11" id="KW-1185">Reference proteome</keyword>
<organism evidence="10 11">
    <name type="scientific">Callorhinchus milii</name>
    <name type="common">Ghost shark</name>
    <dbReference type="NCBI Taxonomy" id="7868"/>
    <lineage>
        <taxon>Eukaryota</taxon>
        <taxon>Metazoa</taxon>
        <taxon>Chordata</taxon>
        <taxon>Craniata</taxon>
        <taxon>Vertebrata</taxon>
        <taxon>Chondrichthyes</taxon>
        <taxon>Holocephali</taxon>
        <taxon>Chimaeriformes</taxon>
        <taxon>Callorhinchidae</taxon>
        <taxon>Callorhinchus</taxon>
    </lineage>
</organism>
<evidence type="ECO:0000259" key="9">
    <source>
        <dbReference type="Pfam" id="PF25068"/>
    </source>
</evidence>
<protein>
    <submittedName>
        <fullName evidence="10">Tetratricopeptide repeat domain 21A</fullName>
    </submittedName>
</protein>
<dbReference type="Pfam" id="PF25058">
    <property type="entry name" value="ARM_TT21"/>
    <property type="match status" value="1"/>
</dbReference>
<reference evidence="10" key="4">
    <citation type="submission" date="2025-08" db="UniProtKB">
        <authorList>
            <consortium name="Ensembl"/>
        </authorList>
    </citation>
    <scope>IDENTIFICATION</scope>
</reference>
<sequence length="1270" mass="144976">VQSPDTVYYCQEKYFHHVLNIVHKEMQVYNNEPLLLFFKGFAVLMEGRIQEAIRDLEAVRQVQDISLCSTMALIYAHRRSSVIDRDAIQELDANLKESRKIAGERPLYYAGMFLWLMDRHEKAKEYIDRMLKISSGSKEGLILKGWIDLTSVKMTNMKRAMTYLEEGLQDSKNLLGLMGKIHYFQKEQNYSSALEIVSQIIVTLPEFLPALIMKMRLFLAQQNWEQTLETAQRILQKDSSNVDALQMLCLHSLCKEGNQTEVGLTSILKEQAPTWIQRVPSLLLALRTCSLRLSVSQCSRNNTILEQTYSLVEHAVHLNPGDAEMVTELGFQLILQGKVGQAAKQYMAAMKLDESNMPALTGRIRAQILQGQIQDAEQQLEFLREVQESIGMSGELAYLQAVIAAERGQGQQLITKLLKQAADIHFLALENLPLGVEYYEKLNPEFLLDIVKKLLSFCPHQPITQGQALSLLLRQCAMILDPVVKAAPGMMEALYYMAKVRFLSGKFETAHGMLQQCLLLDPSFSDGHLLMAQIYLSQGNFKESSHSLEMGLSYNFQVREHPIYHLIKARALNKMGNVVDTITTLKIAMNLPGVRRSTAGKTKGDAFNISTNDRVSVYLELANAHHANGQQHEAAKVMQDAIHEFAGTAEEIRITIANVDLALSRDDLETAFTMLRNVHPDQPYYTEAKEKMAQIYLQKQRDKRLYIGCYKDLCDQLPSPHTSLLLGDAYISIQEPEKAIEIYEHVLKKNPHDGHLVKKIGQALVKTHHYTKAVHYYEAALKIGGQEFLCYDLAELLLRLGLYDRAQKVLRKTLEHGAINDITSLMRDVKYLMLLAKVCNKTNEMQEAMDILNKLQGRILKRLPLEQPDIIPIQKQLAVSICSQLAQISVDQRDFDKAIRYYKEGLTYAENDSTLMLELSRLYLTKGDNDECEQQCVALRVTRNCNSLKEKFLLSTDNFAVLCKLIELFRKAGKLDKAPEFLELAEKKSTRTALEPGFNYCKGLYLWHIGQPNDALKHFNKARKDSDWGHQAIYSMIQICLNPDNEIIGGNVFESLDEETRCSERRETDQLAVRTAEKLLKEYHPRTKQGQEQRLLLQNSCLVATNERSNVERALTVLTEMAATKDHVPALLAIAQACMVLKLVSRARNQLKRITKIDWNSMDAEAFEKSWLLLSDIYIKAGKFDLAMDLLKRCLQYNQSCCKAYEYLGFVMEKEQSYMDAVNHYEMAWKYSSESNPTMGYKLAFNYLKAKMYVQAIDICHKVRILYEKA</sequence>
<dbReference type="Pfam" id="PF25068">
    <property type="entry name" value="ARM_TT21_4th"/>
    <property type="match status" value="1"/>
</dbReference>
<dbReference type="InterPro" id="IPR056835">
    <property type="entry name" value="ARM_TT21_5th"/>
</dbReference>
<dbReference type="PANTHER" id="PTHR14699:SF2">
    <property type="entry name" value="TETRATRICOPEPTIDE REPEAT PROTEIN 21A"/>
    <property type="match status" value="1"/>
</dbReference>
<keyword evidence="2" id="KW-0677">Repeat</keyword>